<evidence type="ECO:0000256" key="6">
    <source>
        <dbReference type="SAM" id="SignalP"/>
    </source>
</evidence>
<dbReference type="InterPro" id="IPR004089">
    <property type="entry name" value="MCPsignal_dom"/>
</dbReference>
<dbReference type="Gene3D" id="6.10.340.10">
    <property type="match status" value="1"/>
</dbReference>
<dbReference type="PANTHER" id="PTHR32089">
    <property type="entry name" value="METHYL-ACCEPTING CHEMOTAXIS PROTEIN MCPB"/>
    <property type="match status" value="1"/>
</dbReference>
<keyword evidence="5" id="KW-0812">Transmembrane</keyword>
<dbReference type="PROSITE" id="PS50885">
    <property type="entry name" value="HAMP"/>
    <property type="match status" value="1"/>
</dbReference>
<dbReference type="InterPro" id="IPR003660">
    <property type="entry name" value="HAMP_dom"/>
</dbReference>
<dbReference type="CDD" id="cd06225">
    <property type="entry name" value="HAMP"/>
    <property type="match status" value="1"/>
</dbReference>
<dbReference type="PROSITE" id="PS50111">
    <property type="entry name" value="CHEMOTAXIS_TRANSDUC_2"/>
    <property type="match status" value="1"/>
</dbReference>
<organism evidence="9 10">
    <name type="scientific">Roseibium aggregatum</name>
    <dbReference type="NCBI Taxonomy" id="187304"/>
    <lineage>
        <taxon>Bacteria</taxon>
        <taxon>Pseudomonadati</taxon>
        <taxon>Pseudomonadota</taxon>
        <taxon>Alphaproteobacteria</taxon>
        <taxon>Hyphomicrobiales</taxon>
        <taxon>Stappiaceae</taxon>
        <taxon>Roseibium</taxon>
    </lineage>
</organism>
<proteinExistence type="inferred from homology"/>
<evidence type="ECO:0000256" key="4">
    <source>
        <dbReference type="SAM" id="MobiDB-lite"/>
    </source>
</evidence>
<evidence type="ECO:0000313" key="9">
    <source>
        <dbReference type="EMBL" id="CTQ43377.1"/>
    </source>
</evidence>
<feature type="domain" description="HAMP" evidence="8">
    <location>
        <begin position="211"/>
        <end position="264"/>
    </location>
</feature>
<dbReference type="PANTHER" id="PTHR32089:SF112">
    <property type="entry name" value="LYSOZYME-LIKE PROTEIN-RELATED"/>
    <property type="match status" value="1"/>
</dbReference>
<gene>
    <name evidence="9" type="primary">mcp4_3</name>
    <name evidence="9" type="ORF">LAL4801_01815</name>
</gene>
<comment type="similarity">
    <text evidence="2">Belongs to the methyl-accepting chemotaxis (MCP) protein family.</text>
</comment>
<feature type="transmembrane region" description="Helical" evidence="5">
    <location>
        <begin position="189"/>
        <end position="211"/>
    </location>
</feature>
<feature type="region of interest" description="Disordered" evidence="4">
    <location>
        <begin position="504"/>
        <end position="530"/>
    </location>
</feature>
<reference evidence="10" key="1">
    <citation type="submission" date="2015-07" db="EMBL/GenBank/DDBJ databases">
        <authorList>
            <person name="Rodrigo-Torres Lidia"/>
            <person name="Arahal R.David."/>
        </authorList>
    </citation>
    <scope>NUCLEOTIDE SEQUENCE [LARGE SCALE GENOMIC DNA]</scope>
    <source>
        <strain evidence="10">CECT 4801</strain>
    </source>
</reference>
<dbReference type="GO" id="GO:0007165">
    <property type="term" value="P:signal transduction"/>
    <property type="evidence" value="ECO:0007669"/>
    <property type="project" value="UniProtKB-KW"/>
</dbReference>
<dbReference type="AlphaFoldDB" id="A0A0M6Y285"/>
<dbReference type="RefSeq" id="WP_055655483.1">
    <property type="nucleotide sequence ID" value="NZ_CXST01000001.1"/>
</dbReference>
<name>A0A0M6Y285_9HYPH</name>
<keyword evidence="10" id="KW-1185">Reference proteome</keyword>
<keyword evidence="1 3" id="KW-0807">Transducer</keyword>
<evidence type="ECO:0000313" key="10">
    <source>
        <dbReference type="Proteomes" id="UP000048926"/>
    </source>
</evidence>
<sequence>MFKNLSVSKKIAAGFLTLALVGAVAGGMSAYQTNSALDEVKTANNLSDLNVETAELTEKIAAQALSVKSFLLTGNRDLLTRSQDLNDEILTGFSEVGSLVDASLPEFQSHLSELKSSWETWYSQIAARQIELMRTPETVDMARAIDLTPESSGLLSAVQQQSRQLADAVDAERQKSVIAQNRSLNTVQIVSLSSTLILTVLAMILGFLNHIAISAPLSRLSVITDKLSAGDTSQTVDISDRKDEIGLLGRALGVFRENLIRTRELEQQAEAERINAERIKREEMEKVASDFEATVLNICDGMITRLDALTSSAGSLSTIANNTTDQALAVSAAAEQATTNVNTVASATEELSASIRAITEQVRSSSEIAQEAEHEVGRSNEAVATVQQVVSRIGDVTKLITDIAEQTNLLALNATIEAARAGEAGKGFAVVASEVKALAEQTSKATEEIDRQITEMRQAADASTEATESVAGLVQKISENTHAMSGAAEEQNLATTEIASSVSEAAQGTESVSRSISEVSGAASETANLSSDMNAAVGELHEQSNTLRHAMQDFLGKVRAA</sequence>
<dbReference type="SMART" id="SM00283">
    <property type="entry name" value="MA"/>
    <property type="match status" value="1"/>
</dbReference>
<dbReference type="OrthoDB" id="354287at2"/>
<dbReference type="STRING" id="187304.B0E33_21145"/>
<accession>A0A0M6Y285</accession>
<evidence type="ECO:0000256" key="3">
    <source>
        <dbReference type="PROSITE-ProRule" id="PRU00284"/>
    </source>
</evidence>
<feature type="chain" id="PRO_5005807371" evidence="6">
    <location>
        <begin position="26"/>
        <end position="561"/>
    </location>
</feature>
<dbReference type="GO" id="GO:0004888">
    <property type="term" value="F:transmembrane signaling receptor activity"/>
    <property type="evidence" value="ECO:0007669"/>
    <property type="project" value="InterPro"/>
</dbReference>
<dbReference type="GO" id="GO:0006935">
    <property type="term" value="P:chemotaxis"/>
    <property type="evidence" value="ECO:0007669"/>
    <property type="project" value="InterPro"/>
</dbReference>
<dbReference type="EMBL" id="CXST01000001">
    <property type="protein sequence ID" value="CTQ43377.1"/>
    <property type="molecule type" value="Genomic_DNA"/>
</dbReference>
<protein>
    <submittedName>
        <fullName evidence="9">Methyl-accepting chemotaxis protein 4</fullName>
    </submittedName>
</protein>
<dbReference type="Pfam" id="PF00015">
    <property type="entry name" value="MCPsignal"/>
    <property type="match status" value="1"/>
</dbReference>
<feature type="signal peptide" evidence="6">
    <location>
        <begin position="1"/>
        <end position="25"/>
    </location>
</feature>
<dbReference type="Gene3D" id="1.10.287.950">
    <property type="entry name" value="Methyl-accepting chemotaxis protein"/>
    <property type="match status" value="1"/>
</dbReference>
<evidence type="ECO:0000259" key="8">
    <source>
        <dbReference type="PROSITE" id="PS50885"/>
    </source>
</evidence>
<dbReference type="SUPFAM" id="SSF58104">
    <property type="entry name" value="Methyl-accepting chemotaxis protein (MCP) signaling domain"/>
    <property type="match status" value="1"/>
</dbReference>
<dbReference type="PRINTS" id="PR00260">
    <property type="entry name" value="CHEMTRNSDUCR"/>
</dbReference>
<dbReference type="Pfam" id="PF00672">
    <property type="entry name" value="HAMP"/>
    <property type="match status" value="1"/>
</dbReference>
<dbReference type="InterPro" id="IPR004090">
    <property type="entry name" value="Chemotax_Me-accpt_rcpt"/>
</dbReference>
<feature type="domain" description="Methyl-accepting transducer" evidence="7">
    <location>
        <begin position="305"/>
        <end position="541"/>
    </location>
</feature>
<evidence type="ECO:0000256" key="2">
    <source>
        <dbReference type="ARBA" id="ARBA00029447"/>
    </source>
</evidence>
<dbReference type="GO" id="GO:0016020">
    <property type="term" value="C:membrane"/>
    <property type="evidence" value="ECO:0007669"/>
    <property type="project" value="InterPro"/>
</dbReference>
<dbReference type="Proteomes" id="UP000048926">
    <property type="component" value="Unassembled WGS sequence"/>
</dbReference>
<evidence type="ECO:0000256" key="5">
    <source>
        <dbReference type="SAM" id="Phobius"/>
    </source>
</evidence>
<evidence type="ECO:0000256" key="1">
    <source>
        <dbReference type="ARBA" id="ARBA00023224"/>
    </source>
</evidence>
<dbReference type="SMART" id="SM00304">
    <property type="entry name" value="HAMP"/>
    <property type="match status" value="1"/>
</dbReference>
<keyword evidence="5" id="KW-0472">Membrane</keyword>
<evidence type="ECO:0000259" key="7">
    <source>
        <dbReference type="PROSITE" id="PS50111"/>
    </source>
</evidence>
<keyword evidence="6" id="KW-0732">Signal</keyword>
<keyword evidence="5" id="KW-1133">Transmembrane helix</keyword>